<evidence type="ECO:0000256" key="5">
    <source>
        <dbReference type="ARBA" id="ARBA00022989"/>
    </source>
</evidence>
<name>A0A1H8WAY2_9PSEU</name>
<dbReference type="RefSeq" id="WP_091617155.1">
    <property type="nucleotide sequence ID" value="NZ_FOEF01000005.1"/>
</dbReference>
<feature type="transmembrane region" description="Helical" evidence="8">
    <location>
        <begin position="83"/>
        <end position="103"/>
    </location>
</feature>
<protein>
    <submittedName>
        <fullName evidence="9">Quaternary ammonium compound-resistance protein SugE</fullName>
    </submittedName>
</protein>
<dbReference type="GO" id="GO:0005886">
    <property type="term" value="C:plasma membrane"/>
    <property type="evidence" value="ECO:0007669"/>
    <property type="project" value="UniProtKB-SubCell"/>
</dbReference>
<dbReference type="GO" id="GO:0022857">
    <property type="term" value="F:transmembrane transporter activity"/>
    <property type="evidence" value="ECO:0007669"/>
    <property type="project" value="InterPro"/>
</dbReference>
<sequence length="104" mass="10616">MSWLVLIVSGVLETVWAAALGAAKGFSRPIPIITFGVALLLSMSGLAYALRTIPLGTGYAVWVGIGAVGTAVYGIVAQHDPASFGRIACLVLIVAGVVGLKVLH</sequence>
<keyword evidence="6 8" id="KW-0472">Membrane</keyword>
<dbReference type="SUPFAM" id="SSF103481">
    <property type="entry name" value="Multidrug resistance efflux transporter EmrE"/>
    <property type="match status" value="1"/>
</dbReference>
<dbReference type="FunFam" id="1.10.3730.20:FF:000001">
    <property type="entry name" value="Quaternary ammonium compound resistance transporter SugE"/>
    <property type="match status" value="1"/>
</dbReference>
<keyword evidence="10" id="KW-1185">Reference proteome</keyword>
<keyword evidence="3" id="KW-1003">Cell membrane</keyword>
<evidence type="ECO:0000256" key="6">
    <source>
        <dbReference type="ARBA" id="ARBA00023136"/>
    </source>
</evidence>
<comment type="similarity">
    <text evidence="7">Belongs to the drug/metabolite transporter (DMT) superfamily. Small multidrug resistance (SMR) (TC 2.A.7.1) family.</text>
</comment>
<dbReference type="OrthoDB" id="21828at2"/>
<feature type="transmembrane region" description="Helical" evidence="8">
    <location>
        <begin position="57"/>
        <end position="77"/>
    </location>
</feature>
<evidence type="ECO:0000256" key="4">
    <source>
        <dbReference type="ARBA" id="ARBA00022692"/>
    </source>
</evidence>
<dbReference type="Proteomes" id="UP000198582">
    <property type="component" value="Unassembled WGS sequence"/>
</dbReference>
<dbReference type="STRING" id="394193.SAMN04489732_10531"/>
<evidence type="ECO:0000256" key="8">
    <source>
        <dbReference type="SAM" id="Phobius"/>
    </source>
</evidence>
<dbReference type="EMBL" id="FOEF01000005">
    <property type="protein sequence ID" value="SEP24805.1"/>
    <property type="molecule type" value="Genomic_DNA"/>
</dbReference>
<comment type="subcellular location">
    <subcellularLocation>
        <location evidence="1 7">Cell membrane</location>
        <topology evidence="1 7">Multi-pass membrane protein</topology>
    </subcellularLocation>
</comment>
<evidence type="ECO:0000313" key="9">
    <source>
        <dbReference type="EMBL" id="SEP24805.1"/>
    </source>
</evidence>
<evidence type="ECO:0000256" key="3">
    <source>
        <dbReference type="ARBA" id="ARBA00022475"/>
    </source>
</evidence>
<organism evidence="9 10">
    <name type="scientific">Amycolatopsis saalfeldensis</name>
    <dbReference type="NCBI Taxonomy" id="394193"/>
    <lineage>
        <taxon>Bacteria</taxon>
        <taxon>Bacillati</taxon>
        <taxon>Actinomycetota</taxon>
        <taxon>Actinomycetes</taxon>
        <taxon>Pseudonocardiales</taxon>
        <taxon>Pseudonocardiaceae</taxon>
        <taxon>Amycolatopsis</taxon>
    </lineage>
</organism>
<proteinExistence type="inferred from homology"/>
<keyword evidence="4 7" id="KW-0812">Transmembrane</keyword>
<evidence type="ECO:0000256" key="2">
    <source>
        <dbReference type="ARBA" id="ARBA00022448"/>
    </source>
</evidence>
<dbReference type="InterPro" id="IPR000390">
    <property type="entry name" value="Small_drug/metabolite_transptr"/>
</dbReference>
<dbReference type="PANTHER" id="PTHR30561:SF0">
    <property type="entry name" value="GUANIDINIUM EXPORTER"/>
    <property type="match status" value="1"/>
</dbReference>
<dbReference type="InterPro" id="IPR045324">
    <property type="entry name" value="Small_multidrug_res"/>
</dbReference>
<reference evidence="9 10" key="1">
    <citation type="submission" date="2016-10" db="EMBL/GenBank/DDBJ databases">
        <authorList>
            <person name="de Groot N.N."/>
        </authorList>
    </citation>
    <scope>NUCLEOTIDE SEQUENCE [LARGE SCALE GENOMIC DNA]</scope>
    <source>
        <strain evidence="9 10">DSM 44993</strain>
    </source>
</reference>
<feature type="transmembrane region" description="Helical" evidence="8">
    <location>
        <begin position="33"/>
        <end position="50"/>
    </location>
</feature>
<dbReference type="Gene3D" id="1.10.3730.20">
    <property type="match status" value="1"/>
</dbReference>
<accession>A0A1H8WAY2</accession>
<keyword evidence="2" id="KW-0813">Transport</keyword>
<dbReference type="PANTHER" id="PTHR30561">
    <property type="entry name" value="SMR FAMILY PROTON-DEPENDENT DRUG EFFLUX TRANSPORTER SUGE"/>
    <property type="match status" value="1"/>
</dbReference>
<evidence type="ECO:0000256" key="7">
    <source>
        <dbReference type="RuleBase" id="RU003942"/>
    </source>
</evidence>
<dbReference type="AlphaFoldDB" id="A0A1H8WAY2"/>
<keyword evidence="5 8" id="KW-1133">Transmembrane helix</keyword>
<dbReference type="InterPro" id="IPR037185">
    <property type="entry name" value="EmrE-like"/>
</dbReference>
<gene>
    <name evidence="9" type="ORF">SAMN04489732_10531</name>
</gene>
<evidence type="ECO:0000256" key="1">
    <source>
        <dbReference type="ARBA" id="ARBA00004651"/>
    </source>
</evidence>
<evidence type="ECO:0000313" key="10">
    <source>
        <dbReference type="Proteomes" id="UP000198582"/>
    </source>
</evidence>
<dbReference type="Pfam" id="PF00893">
    <property type="entry name" value="Multi_Drug_Res"/>
    <property type="match status" value="1"/>
</dbReference>